<sequence length="287" mass="31917">MSHDSLFSTSSFSQTSSPKRDKGKGKAIDPLVRLNQEDSRHRRHSSTTEGITLPQLDLRLIHRARRRSLPSRSSASSVSAGSSASGHLPTARKFILEKPVKIRLSEHDQTRLVEMNVERMATEYDFPAPVVLKVWNECGDIAETESVLAKLRTQFEDLVDQARRRRSSVGLDASFQMPSSRIPTPLGMARTPDVDTPEQVSRPSASQLHSRSTASPHRSIQSKRNSPQFTPTLVREDDIPESDYSPPVGSRAGKFVRLRRQGRLQEALDRETRRASGGRTSLKGAGT</sequence>
<feature type="region of interest" description="Disordered" evidence="1">
    <location>
        <begin position="1"/>
        <end position="51"/>
    </location>
</feature>
<gene>
    <name evidence="2" type="ORF">AAF712_007035</name>
</gene>
<comment type="caution">
    <text evidence="2">The sequence shown here is derived from an EMBL/GenBank/DDBJ whole genome shotgun (WGS) entry which is preliminary data.</text>
</comment>
<evidence type="ECO:0000256" key="1">
    <source>
        <dbReference type="SAM" id="MobiDB-lite"/>
    </source>
</evidence>
<dbReference type="Proteomes" id="UP001437256">
    <property type="component" value="Unassembled WGS sequence"/>
</dbReference>
<name>A0ABR2ZXU6_9AGAR</name>
<evidence type="ECO:0000313" key="2">
    <source>
        <dbReference type="EMBL" id="KAL0065909.1"/>
    </source>
</evidence>
<feature type="region of interest" description="Disordered" evidence="1">
    <location>
        <begin position="166"/>
        <end position="287"/>
    </location>
</feature>
<accession>A0ABR2ZXU6</accession>
<proteinExistence type="predicted"/>
<feature type="compositionally biased region" description="Low complexity" evidence="1">
    <location>
        <begin position="1"/>
        <end position="17"/>
    </location>
</feature>
<protein>
    <submittedName>
        <fullName evidence="2">Uncharacterized protein</fullName>
    </submittedName>
</protein>
<reference evidence="2 3" key="1">
    <citation type="submission" date="2024-05" db="EMBL/GenBank/DDBJ databases">
        <title>A draft genome resource for the thread blight pathogen Marasmius tenuissimus strain MS-2.</title>
        <authorList>
            <person name="Yulfo-Soto G.E."/>
            <person name="Baruah I.K."/>
            <person name="Amoako-Attah I."/>
            <person name="Bukari Y."/>
            <person name="Meinhardt L.W."/>
            <person name="Bailey B.A."/>
            <person name="Cohen S.P."/>
        </authorList>
    </citation>
    <scope>NUCLEOTIDE SEQUENCE [LARGE SCALE GENOMIC DNA]</scope>
    <source>
        <strain evidence="2 3">MS-2</strain>
    </source>
</reference>
<dbReference type="EMBL" id="JBBXMP010000041">
    <property type="protein sequence ID" value="KAL0065909.1"/>
    <property type="molecule type" value="Genomic_DNA"/>
</dbReference>
<organism evidence="2 3">
    <name type="scientific">Marasmius tenuissimus</name>
    <dbReference type="NCBI Taxonomy" id="585030"/>
    <lineage>
        <taxon>Eukaryota</taxon>
        <taxon>Fungi</taxon>
        <taxon>Dikarya</taxon>
        <taxon>Basidiomycota</taxon>
        <taxon>Agaricomycotina</taxon>
        <taxon>Agaricomycetes</taxon>
        <taxon>Agaricomycetidae</taxon>
        <taxon>Agaricales</taxon>
        <taxon>Marasmiineae</taxon>
        <taxon>Marasmiaceae</taxon>
        <taxon>Marasmius</taxon>
    </lineage>
</organism>
<feature type="compositionally biased region" description="Polar residues" evidence="1">
    <location>
        <begin position="198"/>
        <end position="231"/>
    </location>
</feature>
<feature type="compositionally biased region" description="Basic and acidic residues" evidence="1">
    <location>
        <begin position="18"/>
        <end position="27"/>
    </location>
</feature>
<evidence type="ECO:0000313" key="3">
    <source>
        <dbReference type="Proteomes" id="UP001437256"/>
    </source>
</evidence>
<keyword evidence="3" id="KW-1185">Reference proteome</keyword>